<proteinExistence type="predicted"/>
<keyword evidence="3" id="KW-1185">Reference proteome</keyword>
<dbReference type="InterPro" id="IPR001107">
    <property type="entry name" value="Band_7"/>
</dbReference>
<organism evidence="2 3">
    <name type="scientific">Chamaesiphon polymorphus CCALA 037</name>
    <dbReference type="NCBI Taxonomy" id="2107692"/>
    <lineage>
        <taxon>Bacteria</taxon>
        <taxon>Bacillati</taxon>
        <taxon>Cyanobacteriota</taxon>
        <taxon>Cyanophyceae</taxon>
        <taxon>Gomontiellales</taxon>
        <taxon>Chamaesiphonaceae</taxon>
        <taxon>Chamaesiphon</taxon>
    </lineage>
</organism>
<dbReference type="OrthoDB" id="501008at2"/>
<reference evidence="2 3" key="1">
    <citation type="submission" date="2018-03" db="EMBL/GenBank/DDBJ databases">
        <title>The ancient ancestry and fast evolution of plastids.</title>
        <authorList>
            <person name="Moore K.R."/>
            <person name="Magnabosco C."/>
            <person name="Momper L."/>
            <person name="Gold D.A."/>
            <person name="Bosak T."/>
            <person name="Fournier G.P."/>
        </authorList>
    </citation>
    <scope>NUCLEOTIDE SEQUENCE [LARGE SCALE GENOMIC DNA]</scope>
    <source>
        <strain evidence="2 3">CCALA 037</strain>
    </source>
</reference>
<feature type="non-terminal residue" evidence="2">
    <location>
        <position position="651"/>
    </location>
</feature>
<name>A0A2T1FBS7_9CYAN</name>
<dbReference type="AlphaFoldDB" id="A0A2T1FBS7"/>
<dbReference type="Proteomes" id="UP000238937">
    <property type="component" value="Unassembled WGS sequence"/>
</dbReference>
<gene>
    <name evidence="2" type="ORF">C7B77_26690</name>
</gene>
<comment type="caution">
    <text evidence="2">The sequence shown here is derived from an EMBL/GenBank/DDBJ whole genome shotgun (WGS) entry which is preliminary data.</text>
</comment>
<dbReference type="RefSeq" id="WP_106312153.1">
    <property type="nucleotide sequence ID" value="NZ_PVWO01000584.1"/>
</dbReference>
<evidence type="ECO:0000313" key="2">
    <source>
        <dbReference type="EMBL" id="PSB42472.1"/>
    </source>
</evidence>
<evidence type="ECO:0000259" key="1">
    <source>
        <dbReference type="Pfam" id="PF01145"/>
    </source>
</evidence>
<dbReference type="SUPFAM" id="SSF117892">
    <property type="entry name" value="Band 7/SPFH domain"/>
    <property type="match status" value="1"/>
</dbReference>
<dbReference type="PIRSF" id="PIRSF035261">
    <property type="entry name" value="UCP035261"/>
    <property type="match status" value="1"/>
</dbReference>
<protein>
    <submittedName>
        <fullName evidence="2">Band 7 protein</fullName>
    </submittedName>
</protein>
<accession>A0A2T1FBS7</accession>
<dbReference type="Pfam" id="PF01145">
    <property type="entry name" value="Band_7"/>
    <property type="match status" value="1"/>
</dbReference>
<dbReference type="InterPro" id="IPR036013">
    <property type="entry name" value="Band_7/SPFH_dom_sf"/>
</dbReference>
<dbReference type="EMBL" id="PVWO01000584">
    <property type="protein sequence ID" value="PSB42472.1"/>
    <property type="molecule type" value="Genomic_DNA"/>
</dbReference>
<dbReference type="Gene3D" id="3.30.479.30">
    <property type="entry name" value="Band 7 domain"/>
    <property type="match status" value="1"/>
</dbReference>
<feature type="domain" description="Band 7" evidence="1">
    <location>
        <begin position="294"/>
        <end position="509"/>
    </location>
</feature>
<evidence type="ECO:0000313" key="3">
    <source>
        <dbReference type="Proteomes" id="UP000238937"/>
    </source>
</evidence>
<dbReference type="InterPro" id="IPR017037">
    <property type="entry name" value="UCP035261"/>
</dbReference>
<sequence length="651" mass="70594">MLFKQLLAIAVGLTLATGVIQPPARAQTSDNLPAIDRVDTTSEQSGLPGWIWLFGSGVLLIIFLPKIGWIVGLISVGESEVGIVTKKFSTKNLPPGRLVALNGEAGLQADTLAPGWYFGYFPWQYGVKKEPLVTIPQDEIGLIVASDGGQIPADRILGKRLDCDRFQDARSFLLNGGEKGRQLDILTTGRYRINTAIFEVITSANCHQYGMTPAQMKLQQIDSERVGIVTTLDGKPIEAGEIAGEPIPKHDNYQDAQKFIAAGGRRGLQEQVILSGSWNLNPWFVHVEQIAMTTVPIGHVGVVISYVGASHSDVSGDAFTHGNIVRKGDKGVWVEPIYPGKHPLNKQVMEVQLVPTTNVVLNFTARFTGKHGYDAELQALKLLSHDGFTFEIEVFQIIHIGALDAPKVISRLGSMQNLIDQVLRPIVANYFRNAAQEYTILDFLTARSERQAEAAEHIRQALKQYDVQAVDTLIGMITPPPELMQTLTDRKIAQEQEKTYEVQRIAQVQRQELVRATALAEIQNQVVTAEEGVRIAELEAAAKVKAAEGEAEGIRSIGQAKADAYKAGVDALGEQAYASLQVMQIVGERQVRIVPNVSVTNTAAGGNGLVDALLGMWAQNPGTVPTELPRIAEEPAGALVANGVKPAPIVS</sequence>